<keyword evidence="11" id="KW-1185">Reference proteome</keyword>
<name>A0ABT1S2C6_9FIRM</name>
<evidence type="ECO:0000256" key="5">
    <source>
        <dbReference type="ARBA" id="ARBA00022741"/>
    </source>
</evidence>
<dbReference type="GeneID" id="90532434"/>
<comment type="pathway">
    <text evidence="2">Cofactor biosynthesis; tetrahydrofolate biosynthesis; 2-amino-4-hydroxy-6-hydroxymethyl-7,8-dihydropteridine diphosphate from 7,8-dihydroneopterin triphosphate: step 4/4.</text>
</comment>
<dbReference type="Gene3D" id="3.30.70.560">
    <property type="entry name" value="7,8-Dihydro-6-hydroxymethylpterin-pyrophosphokinase HPPK"/>
    <property type="match status" value="1"/>
</dbReference>
<dbReference type="GO" id="GO:0003848">
    <property type="term" value="F:2-amino-4-hydroxy-6-hydroxymethyldihydropteridine diphosphokinase activity"/>
    <property type="evidence" value="ECO:0007669"/>
    <property type="project" value="UniProtKB-EC"/>
</dbReference>
<keyword evidence="6" id="KW-0418">Kinase</keyword>
<evidence type="ECO:0000256" key="6">
    <source>
        <dbReference type="ARBA" id="ARBA00022777"/>
    </source>
</evidence>
<proteinExistence type="predicted"/>
<evidence type="ECO:0000256" key="1">
    <source>
        <dbReference type="ARBA" id="ARBA00000198"/>
    </source>
</evidence>
<gene>
    <name evidence="10" type="primary">folK</name>
    <name evidence="10" type="ORF">NE695_14335</name>
</gene>
<keyword evidence="7" id="KW-0067">ATP-binding</keyword>
<reference evidence="10 11" key="1">
    <citation type="submission" date="2022-06" db="EMBL/GenBank/DDBJ databases">
        <title>Isolation of gut microbiota from human fecal samples.</title>
        <authorList>
            <person name="Pamer E.G."/>
            <person name="Barat B."/>
            <person name="Waligurski E."/>
            <person name="Medina S."/>
            <person name="Paddock L."/>
            <person name="Mostad J."/>
        </authorList>
    </citation>
    <scope>NUCLEOTIDE SEQUENCE [LARGE SCALE GENOMIC DNA]</scope>
    <source>
        <strain evidence="10 11">DFI.9.73</strain>
    </source>
</reference>
<comment type="caution">
    <text evidence="10">The sequence shown here is derived from an EMBL/GenBank/DDBJ whole genome shotgun (WGS) entry which is preliminary data.</text>
</comment>
<keyword evidence="5" id="KW-0547">Nucleotide-binding</keyword>
<protein>
    <recommendedName>
        <fullName evidence="3">2-amino-4-hydroxy-6-hydroxymethyldihydropteridine diphosphokinase</fullName>
        <ecNumber evidence="3">2.7.6.3</ecNumber>
    </recommendedName>
</protein>
<keyword evidence="4 10" id="KW-0808">Transferase</keyword>
<dbReference type="Proteomes" id="UP001524473">
    <property type="component" value="Unassembled WGS sequence"/>
</dbReference>
<dbReference type="PANTHER" id="PTHR43071:SF1">
    <property type="entry name" value="2-AMINO-4-HYDROXY-6-HYDROXYMETHYLDIHYDROPTERIDINE PYROPHOSPHOKINASE"/>
    <property type="match status" value="1"/>
</dbReference>
<accession>A0ABT1S2C6</accession>
<evidence type="ECO:0000256" key="8">
    <source>
        <dbReference type="ARBA" id="ARBA00022909"/>
    </source>
</evidence>
<evidence type="ECO:0000259" key="9">
    <source>
        <dbReference type="Pfam" id="PF01288"/>
    </source>
</evidence>
<dbReference type="NCBIfam" id="TIGR01498">
    <property type="entry name" value="folK"/>
    <property type="match status" value="1"/>
</dbReference>
<comment type="catalytic activity">
    <reaction evidence="1">
        <text>6-hydroxymethyl-7,8-dihydropterin + ATP = (7,8-dihydropterin-6-yl)methyl diphosphate + AMP + H(+)</text>
        <dbReference type="Rhea" id="RHEA:11412"/>
        <dbReference type="ChEBI" id="CHEBI:15378"/>
        <dbReference type="ChEBI" id="CHEBI:30616"/>
        <dbReference type="ChEBI" id="CHEBI:44841"/>
        <dbReference type="ChEBI" id="CHEBI:72950"/>
        <dbReference type="ChEBI" id="CHEBI:456215"/>
        <dbReference type="EC" id="2.7.6.3"/>
    </reaction>
</comment>
<sequence>MQAVLGIGSNLGDRENNIALALDLLERLPDTAVQKLSSLYETEPFDVISRQDRYLNCCVLLETKLAPEELLDRCLAIEAKLGRVRKEYHGARTMDIDVLLCEGYTSCTEKLTVPHPHIRERAFVMVPLSDLFPAHNALGFLFHDAYEAVEKSGVKLYH</sequence>
<evidence type="ECO:0000313" key="11">
    <source>
        <dbReference type="Proteomes" id="UP001524473"/>
    </source>
</evidence>
<evidence type="ECO:0000256" key="7">
    <source>
        <dbReference type="ARBA" id="ARBA00022840"/>
    </source>
</evidence>
<dbReference type="InterPro" id="IPR035907">
    <property type="entry name" value="Hppk_sf"/>
</dbReference>
<dbReference type="EC" id="2.7.6.3" evidence="3"/>
<dbReference type="RefSeq" id="WP_066863915.1">
    <property type="nucleotide sequence ID" value="NZ_CABKVV010000013.1"/>
</dbReference>
<evidence type="ECO:0000256" key="4">
    <source>
        <dbReference type="ARBA" id="ARBA00022679"/>
    </source>
</evidence>
<feature type="domain" description="7,8-dihydro-6-hydroxymethylpterin-pyrophosphokinase" evidence="9">
    <location>
        <begin position="4"/>
        <end position="132"/>
    </location>
</feature>
<dbReference type="EMBL" id="JANFZH010000037">
    <property type="protein sequence ID" value="MCQ4841089.1"/>
    <property type="molecule type" value="Genomic_DNA"/>
</dbReference>
<dbReference type="SUPFAM" id="SSF55083">
    <property type="entry name" value="6-hydroxymethyl-7,8-dihydropterin pyrophosphokinase, HPPK"/>
    <property type="match status" value="1"/>
</dbReference>
<evidence type="ECO:0000256" key="3">
    <source>
        <dbReference type="ARBA" id="ARBA00013253"/>
    </source>
</evidence>
<dbReference type="Pfam" id="PF01288">
    <property type="entry name" value="HPPK"/>
    <property type="match status" value="1"/>
</dbReference>
<dbReference type="PANTHER" id="PTHR43071">
    <property type="entry name" value="2-AMINO-4-HYDROXY-6-HYDROXYMETHYLDIHYDROPTERIDINE PYROPHOSPHOKINASE"/>
    <property type="match status" value="1"/>
</dbReference>
<evidence type="ECO:0000256" key="2">
    <source>
        <dbReference type="ARBA" id="ARBA00005051"/>
    </source>
</evidence>
<keyword evidence="8" id="KW-0289">Folate biosynthesis</keyword>
<dbReference type="InterPro" id="IPR000550">
    <property type="entry name" value="Hppk"/>
</dbReference>
<dbReference type="CDD" id="cd00483">
    <property type="entry name" value="HPPK"/>
    <property type="match status" value="1"/>
</dbReference>
<organism evidence="10 11">
    <name type="scientific">Neglectibacter timonensis</name>
    <dbReference type="NCBI Taxonomy" id="1776382"/>
    <lineage>
        <taxon>Bacteria</taxon>
        <taxon>Bacillati</taxon>
        <taxon>Bacillota</taxon>
        <taxon>Clostridia</taxon>
        <taxon>Eubacteriales</taxon>
        <taxon>Oscillospiraceae</taxon>
        <taxon>Neglectibacter</taxon>
    </lineage>
</organism>
<evidence type="ECO:0000313" key="10">
    <source>
        <dbReference type="EMBL" id="MCQ4841089.1"/>
    </source>
</evidence>